<sequence>MGRLVILLGVVVVISIGTISSHLAPPFLEVMREDLQRNATILPKDDNNDVDATKTQEEFGISSKSSSSFLLHKDNDNHRIPGPFMNDKLYFLGIRLTTSYDHSDESVFVDLFGHGVGQGSNGAFHVAKQDPGSALSFQNATKQQLFCQVVSYNKGDTDDPTANRVEMEYIPNVSVDPNTQGTHLIWRCDVSAYLSRSVLVEQPHARINVYTNLGNPYHPNPNTPIMTVDIPTDTASIGHAGPTIKNPHTSFLKQPPVGVVLCVSGVKESATWYLPEYLQHHISVGVDHIFFGADSPEDLEPLQTALAYYIDKGLVVLGSEAPLKLNRQVRKLRFYNQCLFHAKSISEFAVVWDIDELWMPPRPQDLGERRRRRRLLENTTTVTGKRRRRRLEDSTTTTKPQHDNPYQSTIKIVDAIRNVTGGLGCSNWCYQSFPSYTVNRIVPRKDNATHPEYKGFYGFPNRDKDLNQMWKKPILRTKYNFQTSFHVGGSCYRPESKIPIGARQKYLPQFPECRMQELTVPKWGRMHHYHKLFRPDWGLDDVTKFPDLDEYTQHFRPTIIQQLLQLQGKVNSTASFPAVEDERLREYGVQ</sequence>
<keyword evidence="9" id="KW-1185">Reference proteome</keyword>
<protein>
    <recommendedName>
        <fullName evidence="10">Glycosyltransferase family 92 protein</fullName>
    </recommendedName>
</protein>
<dbReference type="GO" id="GO:0016757">
    <property type="term" value="F:glycosyltransferase activity"/>
    <property type="evidence" value="ECO:0007669"/>
    <property type="project" value="UniProtKB-KW"/>
</dbReference>
<dbReference type="Proteomes" id="UP001153069">
    <property type="component" value="Unassembled WGS sequence"/>
</dbReference>
<keyword evidence="4" id="KW-0808">Transferase</keyword>
<organism evidence="8 9">
    <name type="scientific">Seminavis robusta</name>
    <dbReference type="NCBI Taxonomy" id="568900"/>
    <lineage>
        <taxon>Eukaryota</taxon>
        <taxon>Sar</taxon>
        <taxon>Stramenopiles</taxon>
        <taxon>Ochrophyta</taxon>
        <taxon>Bacillariophyta</taxon>
        <taxon>Bacillariophyceae</taxon>
        <taxon>Bacillariophycidae</taxon>
        <taxon>Naviculales</taxon>
        <taxon>Naviculaceae</taxon>
        <taxon>Seminavis</taxon>
    </lineage>
</organism>
<evidence type="ECO:0008006" key="10">
    <source>
        <dbReference type="Google" id="ProtNLM"/>
    </source>
</evidence>
<keyword evidence="7" id="KW-0732">Signal</keyword>
<comment type="subcellular location">
    <subcellularLocation>
        <location evidence="1">Membrane</location>
    </subcellularLocation>
</comment>
<evidence type="ECO:0000313" key="8">
    <source>
        <dbReference type="EMBL" id="CAB9498099.1"/>
    </source>
</evidence>
<keyword evidence="5" id="KW-0472">Membrane</keyword>
<evidence type="ECO:0000256" key="3">
    <source>
        <dbReference type="ARBA" id="ARBA00022676"/>
    </source>
</evidence>
<evidence type="ECO:0000256" key="1">
    <source>
        <dbReference type="ARBA" id="ARBA00004370"/>
    </source>
</evidence>
<keyword evidence="3" id="KW-0328">Glycosyltransferase</keyword>
<dbReference type="OrthoDB" id="54549at2759"/>
<evidence type="ECO:0000256" key="5">
    <source>
        <dbReference type="ARBA" id="ARBA00023136"/>
    </source>
</evidence>
<feature type="signal peptide" evidence="7">
    <location>
        <begin position="1"/>
        <end position="21"/>
    </location>
</feature>
<evidence type="ECO:0000313" key="9">
    <source>
        <dbReference type="Proteomes" id="UP001153069"/>
    </source>
</evidence>
<gene>
    <name evidence="8" type="ORF">SEMRO_31_G020390.1</name>
</gene>
<feature type="compositionally biased region" description="Polar residues" evidence="6">
    <location>
        <begin position="394"/>
        <end position="405"/>
    </location>
</feature>
<evidence type="ECO:0000256" key="7">
    <source>
        <dbReference type="SAM" id="SignalP"/>
    </source>
</evidence>
<name>A0A9N8D8K2_9STRA</name>
<evidence type="ECO:0000256" key="6">
    <source>
        <dbReference type="SAM" id="MobiDB-lite"/>
    </source>
</evidence>
<dbReference type="EMBL" id="CAICTM010000031">
    <property type="protein sequence ID" value="CAB9498099.1"/>
    <property type="molecule type" value="Genomic_DNA"/>
</dbReference>
<feature type="region of interest" description="Disordered" evidence="6">
    <location>
        <begin position="369"/>
        <end position="405"/>
    </location>
</feature>
<comment type="similarity">
    <text evidence="2">Belongs to the glycosyltransferase 92 family.</text>
</comment>
<dbReference type="AlphaFoldDB" id="A0A9N8D8K2"/>
<dbReference type="InterPro" id="IPR008166">
    <property type="entry name" value="Glyco_transf_92"/>
</dbReference>
<comment type="caution">
    <text evidence="8">The sequence shown here is derived from an EMBL/GenBank/DDBJ whole genome shotgun (WGS) entry which is preliminary data.</text>
</comment>
<feature type="chain" id="PRO_5040258456" description="Glycosyltransferase family 92 protein" evidence="7">
    <location>
        <begin position="22"/>
        <end position="590"/>
    </location>
</feature>
<dbReference type="Pfam" id="PF01697">
    <property type="entry name" value="Glyco_transf_92"/>
    <property type="match status" value="1"/>
</dbReference>
<accession>A0A9N8D8K2</accession>
<dbReference type="GO" id="GO:0016020">
    <property type="term" value="C:membrane"/>
    <property type="evidence" value="ECO:0007669"/>
    <property type="project" value="UniProtKB-SubCell"/>
</dbReference>
<evidence type="ECO:0000256" key="4">
    <source>
        <dbReference type="ARBA" id="ARBA00022679"/>
    </source>
</evidence>
<proteinExistence type="inferred from homology"/>
<reference evidence="8" key="1">
    <citation type="submission" date="2020-06" db="EMBL/GenBank/DDBJ databases">
        <authorList>
            <consortium name="Plant Systems Biology data submission"/>
        </authorList>
    </citation>
    <scope>NUCLEOTIDE SEQUENCE</scope>
    <source>
        <strain evidence="8">D6</strain>
    </source>
</reference>
<evidence type="ECO:0000256" key="2">
    <source>
        <dbReference type="ARBA" id="ARBA00007647"/>
    </source>
</evidence>